<dbReference type="Gene3D" id="1.20.1250.20">
    <property type="entry name" value="MFS general substrate transporter like domains"/>
    <property type="match status" value="2"/>
</dbReference>
<feature type="transmembrane region" description="Helical" evidence="5">
    <location>
        <begin position="297"/>
        <end position="316"/>
    </location>
</feature>
<protein>
    <submittedName>
        <fullName evidence="7">OFA family MFS transporter</fullName>
    </submittedName>
</protein>
<dbReference type="InterPro" id="IPR011701">
    <property type="entry name" value="MFS"/>
</dbReference>
<dbReference type="SUPFAM" id="SSF103473">
    <property type="entry name" value="MFS general substrate transporter"/>
    <property type="match status" value="1"/>
</dbReference>
<dbReference type="AlphaFoldDB" id="A0A9Y2MS98"/>
<feature type="transmembrane region" description="Helical" evidence="5">
    <location>
        <begin position="105"/>
        <end position="125"/>
    </location>
</feature>
<feature type="transmembrane region" description="Helical" evidence="5">
    <location>
        <begin position="389"/>
        <end position="411"/>
    </location>
</feature>
<feature type="transmembrane region" description="Helical" evidence="5">
    <location>
        <begin position="264"/>
        <end position="285"/>
    </location>
</feature>
<evidence type="ECO:0000313" key="8">
    <source>
        <dbReference type="Proteomes" id="UP001236014"/>
    </source>
</evidence>
<feature type="transmembrane region" description="Helical" evidence="5">
    <location>
        <begin position="131"/>
        <end position="153"/>
    </location>
</feature>
<feature type="transmembrane region" description="Helical" evidence="5">
    <location>
        <begin position="194"/>
        <end position="214"/>
    </location>
</feature>
<feature type="transmembrane region" description="Helical" evidence="5">
    <location>
        <begin position="328"/>
        <end position="346"/>
    </location>
</feature>
<dbReference type="PROSITE" id="PS50850">
    <property type="entry name" value="MFS"/>
    <property type="match status" value="1"/>
</dbReference>
<dbReference type="CDD" id="cd17353">
    <property type="entry name" value="MFS_OFA_like"/>
    <property type="match status" value="1"/>
</dbReference>
<dbReference type="PROSITE" id="PS00216">
    <property type="entry name" value="SUGAR_TRANSPORT_1"/>
    <property type="match status" value="1"/>
</dbReference>
<gene>
    <name evidence="7" type="ORF">QRX50_33600</name>
</gene>
<dbReference type="Proteomes" id="UP001236014">
    <property type="component" value="Chromosome"/>
</dbReference>
<dbReference type="PANTHER" id="PTHR11360:SF304">
    <property type="entry name" value="MFS DOMAIN-CONTAINING PROTEIN"/>
    <property type="match status" value="1"/>
</dbReference>
<evidence type="ECO:0000256" key="5">
    <source>
        <dbReference type="SAM" id="Phobius"/>
    </source>
</evidence>
<dbReference type="InterPro" id="IPR020846">
    <property type="entry name" value="MFS_dom"/>
</dbReference>
<evidence type="ECO:0000256" key="1">
    <source>
        <dbReference type="ARBA" id="ARBA00004651"/>
    </source>
</evidence>
<dbReference type="InterPro" id="IPR005829">
    <property type="entry name" value="Sugar_transporter_CS"/>
</dbReference>
<dbReference type="InterPro" id="IPR050327">
    <property type="entry name" value="Proton-linked_MCT"/>
</dbReference>
<proteinExistence type="predicted"/>
<dbReference type="RefSeq" id="WP_285967125.1">
    <property type="nucleotide sequence ID" value="NZ_CP127294.1"/>
</dbReference>
<feature type="transmembrane region" description="Helical" evidence="5">
    <location>
        <begin position="74"/>
        <end position="93"/>
    </location>
</feature>
<organism evidence="7 8">
    <name type="scientific">Amycolatopsis carbonis</name>
    <dbReference type="NCBI Taxonomy" id="715471"/>
    <lineage>
        <taxon>Bacteria</taxon>
        <taxon>Bacillati</taxon>
        <taxon>Actinomycetota</taxon>
        <taxon>Actinomycetes</taxon>
        <taxon>Pseudonocardiales</taxon>
        <taxon>Pseudonocardiaceae</taxon>
        <taxon>Amycolatopsis</taxon>
    </lineage>
</organism>
<feature type="transmembrane region" description="Helical" evidence="5">
    <location>
        <begin position="37"/>
        <end position="54"/>
    </location>
</feature>
<name>A0A9Y2MS98_9PSEU</name>
<evidence type="ECO:0000313" key="7">
    <source>
        <dbReference type="EMBL" id="WIX76376.1"/>
    </source>
</evidence>
<feature type="transmembrane region" description="Helical" evidence="5">
    <location>
        <begin position="165"/>
        <end position="188"/>
    </location>
</feature>
<comment type="subcellular location">
    <subcellularLocation>
        <location evidence="1">Cell membrane</location>
        <topology evidence="1">Multi-pass membrane protein</topology>
    </subcellularLocation>
</comment>
<dbReference type="GO" id="GO:0005886">
    <property type="term" value="C:plasma membrane"/>
    <property type="evidence" value="ECO:0007669"/>
    <property type="project" value="UniProtKB-SubCell"/>
</dbReference>
<feature type="domain" description="Major facilitator superfamily (MFS) profile" evidence="6">
    <location>
        <begin position="261"/>
        <end position="451"/>
    </location>
</feature>
<evidence type="ECO:0000256" key="3">
    <source>
        <dbReference type="ARBA" id="ARBA00022989"/>
    </source>
</evidence>
<feature type="transmembrane region" description="Helical" evidence="5">
    <location>
        <begin position="352"/>
        <end position="377"/>
    </location>
</feature>
<keyword evidence="8" id="KW-1185">Reference proteome</keyword>
<feature type="transmembrane region" description="Helical" evidence="5">
    <location>
        <begin position="417"/>
        <end position="436"/>
    </location>
</feature>
<dbReference type="Pfam" id="PF07690">
    <property type="entry name" value="MFS_1"/>
    <property type="match status" value="1"/>
</dbReference>
<evidence type="ECO:0000259" key="6">
    <source>
        <dbReference type="PROSITE" id="PS50850"/>
    </source>
</evidence>
<keyword evidence="2 5" id="KW-0812">Transmembrane</keyword>
<keyword evidence="4 5" id="KW-0472">Membrane</keyword>
<dbReference type="EMBL" id="CP127294">
    <property type="protein sequence ID" value="WIX76376.1"/>
    <property type="molecule type" value="Genomic_DNA"/>
</dbReference>
<evidence type="ECO:0000256" key="2">
    <source>
        <dbReference type="ARBA" id="ARBA00022692"/>
    </source>
</evidence>
<keyword evidence="3 5" id="KW-1133">Transmembrane helix</keyword>
<sequence length="451" mass="47115">MSEPQTTTAVRELKDVYGRRYRVGESDLDLLGRPRSWMLWLSGAAMFAAGLQQYGFGAIAPVLTSAHGWTFTEVVVSLAVWAVAQASVVFPAAWLRDRGRLSPSFAVVLGGILCAIGLVTLGHASSLAVVFVGYSLLGGIGTGLVYGTCVGAVMRWFPDHTATRVGAVSGAFAYGSVPFVLVAGFGLSVGNRDVLLDVTAALVLVVVVGAGALLRYPPRNWWPVGAPDPREWARDKVRNRTVSVNRPAVRHYRPAELLRCGTTLALYGTVGLAAAVLLFDLAYLATFVAEQGGGTGLAAIALAVLAGVTGTGRVLLGWLSDRVGRRRILQLALVAGGIGQFVLFYSGEHRHAFGLVLGAALAGLGNGCCYTLLTGLVREYFGEESALQNFGVLYSAKAVGALLGIGLAALVVTAHGYFGAFAAAGLFSLAAAVLTGRLTQPGRPKSLLPAR</sequence>
<evidence type="ECO:0000256" key="4">
    <source>
        <dbReference type="ARBA" id="ARBA00023136"/>
    </source>
</evidence>
<dbReference type="GO" id="GO:0022857">
    <property type="term" value="F:transmembrane transporter activity"/>
    <property type="evidence" value="ECO:0007669"/>
    <property type="project" value="InterPro"/>
</dbReference>
<accession>A0A9Y2MS98</accession>
<dbReference type="PANTHER" id="PTHR11360">
    <property type="entry name" value="MONOCARBOXYLATE TRANSPORTER"/>
    <property type="match status" value="1"/>
</dbReference>
<reference evidence="7 8" key="1">
    <citation type="submission" date="2023-06" db="EMBL/GenBank/DDBJ databases">
        <authorList>
            <person name="Oyuntsetseg B."/>
            <person name="Kim S.B."/>
        </authorList>
    </citation>
    <scope>NUCLEOTIDE SEQUENCE [LARGE SCALE GENOMIC DNA]</scope>
    <source>
        <strain evidence="7 8">2-15</strain>
    </source>
</reference>
<dbReference type="KEGG" id="acab:QRX50_33600"/>
<dbReference type="InterPro" id="IPR036259">
    <property type="entry name" value="MFS_trans_sf"/>
</dbReference>